<sequence length="105" mass="11519">MSYLGLILLGPWLVILAWAYWSFPKSLPRTRGRRLFDAVVLSAATLAAIALTHYGFVSAADHALPGHLGVWQMVAPVLYAYGGFSFVMALGLIARHVLWQRGVHA</sequence>
<reference evidence="3 5" key="2">
    <citation type="submission" date="2020-08" db="EMBL/GenBank/DDBJ databases">
        <title>Genomic Encyclopedia of Type Strains, Phase IV (KMG-IV): sequencing the most valuable type-strain genomes for metagenomic binning, comparative biology and taxonomic classification.</title>
        <authorList>
            <person name="Goeker M."/>
        </authorList>
    </citation>
    <scope>NUCLEOTIDE SEQUENCE [LARGE SCALE GENOMIC DNA]</scope>
    <source>
        <strain evidence="3 5">DSM 107085</strain>
    </source>
</reference>
<dbReference type="Proteomes" id="UP000560000">
    <property type="component" value="Unassembled WGS sequence"/>
</dbReference>
<dbReference type="Proteomes" id="UP000029708">
    <property type="component" value="Unassembled WGS sequence"/>
</dbReference>
<comment type="caution">
    <text evidence="2">The sequence shown here is derived from an EMBL/GenBank/DDBJ whole genome shotgun (WGS) entry which is preliminary data.</text>
</comment>
<reference evidence="2 4" key="1">
    <citation type="submission" date="2014-09" db="EMBL/GenBank/DDBJ databases">
        <title>Xanthomonadaceae 3.5X direct submission.</title>
        <authorList>
            <person name="Fang T."/>
            <person name="Wang H."/>
        </authorList>
    </citation>
    <scope>NUCLEOTIDE SEQUENCE [LARGE SCALE GENOMIC DNA]</scope>
    <source>
        <strain evidence="2 4">3.5X</strain>
    </source>
</reference>
<gene>
    <name evidence="3" type="ORF">HNQ86_001650</name>
    <name evidence="2" type="ORF">LF63_0102905</name>
</gene>
<keyword evidence="4" id="KW-1185">Reference proteome</keyword>
<accession>A0A099CY13</accession>
<dbReference type="RefSeq" id="WP_043099509.1">
    <property type="nucleotide sequence ID" value="NZ_JACHET010000001.1"/>
</dbReference>
<keyword evidence="1" id="KW-0472">Membrane</keyword>
<dbReference type="OrthoDB" id="5956621at2"/>
<keyword evidence="1" id="KW-0812">Transmembrane</keyword>
<feature type="transmembrane region" description="Helical" evidence="1">
    <location>
        <begin position="35"/>
        <end position="57"/>
    </location>
</feature>
<evidence type="ECO:0000313" key="3">
    <source>
        <dbReference type="EMBL" id="MBB6184305.1"/>
    </source>
</evidence>
<organism evidence="2 4">
    <name type="scientific">Oleiagrimonas soli</name>
    <dbReference type="NCBI Taxonomy" id="1543381"/>
    <lineage>
        <taxon>Bacteria</taxon>
        <taxon>Pseudomonadati</taxon>
        <taxon>Pseudomonadota</taxon>
        <taxon>Gammaproteobacteria</taxon>
        <taxon>Lysobacterales</taxon>
        <taxon>Rhodanobacteraceae</taxon>
        <taxon>Oleiagrimonas</taxon>
    </lineage>
</organism>
<dbReference type="EMBL" id="JACHET010000001">
    <property type="protein sequence ID" value="MBB6184305.1"/>
    <property type="molecule type" value="Genomic_DNA"/>
</dbReference>
<dbReference type="EMBL" id="JROI01000007">
    <property type="protein sequence ID" value="KGI78888.1"/>
    <property type="molecule type" value="Genomic_DNA"/>
</dbReference>
<keyword evidence="1" id="KW-1133">Transmembrane helix</keyword>
<evidence type="ECO:0000313" key="4">
    <source>
        <dbReference type="Proteomes" id="UP000029708"/>
    </source>
</evidence>
<protein>
    <submittedName>
        <fullName evidence="2">Uncharacterized protein</fullName>
    </submittedName>
</protein>
<dbReference type="STRING" id="1543381.LF63_0102905"/>
<dbReference type="HOGENOM" id="CLU_2181865_0_0_6"/>
<dbReference type="AlphaFoldDB" id="A0A099CY13"/>
<evidence type="ECO:0000256" key="1">
    <source>
        <dbReference type="SAM" id="Phobius"/>
    </source>
</evidence>
<feature type="transmembrane region" description="Helical" evidence="1">
    <location>
        <begin position="77"/>
        <end position="98"/>
    </location>
</feature>
<proteinExistence type="predicted"/>
<name>A0A099CY13_9GAMM</name>
<feature type="transmembrane region" description="Helical" evidence="1">
    <location>
        <begin position="6"/>
        <end position="23"/>
    </location>
</feature>
<evidence type="ECO:0000313" key="5">
    <source>
        <dbReference type="Proteomes" id="UP000560000"/>
    </source>
</evidence>
<evidence type="ECO:0000313" key="2">
    <source>
        <dbReference type="EMBL" id="KGI78888.1"/>
    </source>
</evidence>